<evidence type="ECO:0000256" key="11">
    <source>
        <dbReference type="ARBA" id="ARBA00023180"/>
    </source>
</evidence>
<keyword evidence="10" id="KW-0675">Receptor</keyword>
<dbReference type="SUPFAM" id="SSF52058">
    <property type="entry name" value="L domain-like"/>
    <property type="match status" value="2"/>
</dbReference>
<organism evidence="14 15">
    <name type="scientific">Flemingia macrophylla</name>
    <dbReference type="NCBI Taxonomy" id="520843"/>
    <lineage>
        <taxon>Eukaryota</taxon>
        <taxon>Viridiplantae</taxon>
        <taxon>Streptophyta</taxon>
        <taxon>Embryophyta</taxon>
        <taxon>Tracheophyta</taxon>
        <taxon>Spermatophyta</taxon>
        <taxon>Magnoliopsida</taxon>
        <taxon>eudicotyledons</taxon>
        <taxon>Gunneridae</taxon>
        <taxon>Pentapetalae</taxon>
        <taxon>rosids</taxon>
        <taxon>fabids</taxon>
        <taxon>Fabales</taxon>
        <taxon>Fabaceae</taxon>
        <taxon>Papilionoideae</taxon>
        <taxon>50 kb inversion clade</taxon>
        <taxon>NPAAA clade</taxon>
        <taxon>indigoferoid/millettioid clade</taxon>
        <taxon>Phaseoleae</taxon>
        <taxon>Flemingia</taxon>
    </lineage>
</organism>
<keyword evidence="8" id="KW-1133">Transmembrane helix</keyword>
<evidence type="ECO:0000256" key="12">
    <source>
        <dbReference type="SAM" id="MobiDB-lite"/>
    </source>
</evidence>
<dbReference type="FunFam" id="3.80.10.10:FF:000213">
    <property type="entry name" value="Tyrosine-sulfated glycopeptide receptor 1"/>
    <property type="match status" value="1"/>
</dbReference>
<dbReference type="PRINTS" id="PR00019">
    <property type="entry name" value="LEURICHRPT"/>
</dbReference>
<keyword evidence="7" id="KW-0677">Repeat</keyword>
<dbReference type="EMBL" id="JBGMDY010000005">
    <property type="protein sequence ID" value="KAL2334844.1"/>
    <property type="molecule type" value="Genomic_DNA"/>
</dbReference>
<dbReference type="GO" id="GO:0005886">
    <property type="term" value="C:plasma membrane"/>
    <property type="evidence" value="ECO:0007669"/>
    <property type="project" value="UniProtKB-SubCell"/>
</dbReference>
<keyword evidence="3" id="KW-1003">Cell membrane</keyword>
<dbReference type="InterPro" id="IPR055414">
    <property type="entry name" value="LRR_R13L4/SHOC2-like"/>
</dbReference>
<evidence type="ECO:0000256" key="6">
    <source>
        <dbReference type="ARBA" id="ARBA00022729"/>
    </source>
</evidence>
<keyword evidence="11" id="KW-0325">Glycoprotein</keyword>
<comment type="caution">
    <text evidence="14">The sequence shown here is derived from an EMBL/GenBank/DDBJ whole genome shotgun (WGS) entry which is preliminary data.</text>
</comment>
<comment type="similarity">
    <text evidence="2">Belongs to the RLP family.</text>
</comment>
<proteinExistence type="inferred from homology"/>
<keyword evidence="6" id="KW-0732">Signal</keyword>
<reference evidence="14 15" key="1">
    <citation type="submission" date="2024-08" db="EMBL/GenBank/DDBJ databases">
        <title>Insights into the chromosomal genome structure of Flemingia macrophylla.</title>
        <authorList>
            <person name="Ding Y."/>
            <person name="Zhao Y."/>
            <person name="Bi W."/>
            <person name="Wu M."/>
            <person name="Zhao G."/>
            <person name="Gong Y."/>
            <person name="Li W."/>
            <person name="Zhang P."/>
        </authorList>
    </citation>
    <scope>NUCLEOTIDE SEQUENCE [LARGE SCALE GENOMIC DNA]</scope>
    <source>
        <strain evidence="14">DYQJB</strain>
        <tissue evidence="14">Leaf</tissue>
    </source>
</reference>
<feature type="region of interest" description="Disordered" evidence="12">
    <location>
        <begin position="961"/>
        <end position="984"/>
    </location>
</feature>
<keyword evidence="4" id="KW-0433">Leucine-rich repeat</keyword>
<evidence type="ECO:0000256" key="3">
    <source>
        <dbReference type="ARBA" id="ARBA00022475"/>
    </source>
</evidence>
<dbReference type="Pfam" id="PF23598">
    <property type="entry name" value="LRR_14"/>
    <property type="match status" value="1"/>
</dbReference>
<dbReference type="PANTHER" id="PTHR48063">
    <property type="entry name" value="LRR RECEPTOR-LIKE KINASE"/>
    <property type="match status" value="1"/>
</dbReference>
<feature type="domain" description="Disease resistance R13L4/SHOC-2-like LRR" evidence="13">
    <location>
        <begin position="125"/>
        <end position="310"/>
    </location>
</feature>
<evidence type="ECO:0000256" key="9">
    <source>
        <dbReference type="ARBA" id="ARBA00023136"/>
    </source>
</evidence>
<keyword evidence="15" id="KW-1185">Reference proteome</keyword>
<dbReference type="Pfam" id="PF00560">
    <property type="entry name" value="LRR_1"/>
    <property type="match status" value="9"/>
</dbReference>
<evidence type="ECO:0000256" key="10">
    <source>
        <dbReference type="ARBA" id="ARBA00023170"/>
    </source>
</evidence>
<evidence type="ECO:0000256" key="5">
    <source>
        <dbReference type="ARBA" id="ARBA00022692"/>
    </source>
</evidence>
<evidence type="ECO:0000256" key="8">
    <source>
        <dbReference type="ARBA" id="ARBA00022989"/>
    </source>
</evidence>
<dbReference type="SMART" id="SM00365">
    <property type="entry name" value="LRR_SD22"/>
    <property type="match status" value="7"/>
</dbReference>
<evidence type="ECO:0000313" key="15">
    <source>
        <dbReference type="Proteomes" id="UP001603857"/>
    </source>
</evidence>
<name>A0ABD1MGB0_9FABA</name>
<dbReference type="SMART" id="SM00369">
    <property type="entry name" value="LRR_TYP"/>
    <property type="match status" value="14"/>
</dbReference>
<evidence type="ECO:0000259" key="13">
    <source>
        <dbReference type="Pfam" id="PF23598"/>
    </source>
</evidence>
<comment type="subcellular location">
    <subcellularLocation>
        <location evidence="1">Cell membrane</location>
        <topology evidence="1">Single-pass type I membrane protein</topology>
    </subcellularLocation>
</comment>
<accession>A0ABD1MGB0</accession>
<protein>
    <recommendedName>
        <fullName evidence="13">Disease resistance R13L4/SHOC-2-like LRR domain-containing protein</fullName>
    </recommendedName>
</protein>
<dbReference type="Proteomes" id="UP001603857">
    <property type="component" value="Unassembled WGS sequence"/>
</dbReference>
<evidence type="ECO:0000256" key="4">
    <source>
        <dbReference type="ARBA" id="ARBA00022614"/>
    </source>
</evidence>
<dbReference type="AlphaFoldDB" id="A0ABD1MGB0"/>
<dbReference type="InterPro" id="IPR046956">
    <property type="entry name" value="RLP23-like"/>
</dbReference>
<gene>
    <name evidence="14" type="ORF">Fmac_016057</name>
</gene>
<dbReference type="Pfam" id="PF13855">
    <property type="entry name" value="LRR_8"/>
    <property type="match status" value="1"/>
</dbReference>
<sequence length="984" mass="110405">MLSTWSDVENNRDCCTWKGIECDNETGHIHMLHLRGSPRRYLSGYTNGIFSLLELQHMEYLDLSCNDFIGSQIPQHMGSFKNLRYLNLSGSSFFGAISHELGNLLKLEYLDLSSNDLGGTIPSLLGKLTRLRYLDLSDNYEINGEVPYQLGNLSQLRYLDLTGTSISGTIPFQVGNLPILHTLKLARFKIIDSKWLSSLSSLTSLVLSYLPNPVSSPQWTQMIGDLIPNLRELRLVGCSIYDDNVSSWFSSRSNFSTSLSILDLSHNMLTSSTFQLLFNYSRNLQELYLSHNNIVLSSPQFPNFASLVTLDLSFNNLTSLIFQETFNFNTSLQELFLINCSLNDGSFFVTSASTKNFSSSLVALYLSNNLLKSTGIFHWVSNFTTNLHVLWLDENLIGGPFPDGFGKVMNSLKVLALNNNNLQGEIPTSLGYICTLQQLYLSNNRFTGMLLNLLNFTALSMLDLSNNQLIGEIPKNIGLLYELMSLRLDGNYFEGDVNEFHLMNLTNLLELDLTDNSLFVKFETTWVPPFQLFNLGLASCKLGPSFPSWLHTQRYLSFLDISDAGIDDLVPEWFWNKLQSISEMNMSSNNLKGTIPNLPIKLNADDNDGTIIILRSNQFEGEIPAFLSQASILDLSENKFSNLNTFLCVRNTTTKMRSLDLSNNQIKEQLPNCWKHLKTSLEYLDVSNNKLLGKIPQSMGTLLNLQVLVLRNNRITGGLPVTLKNCTGLVILDVSKNLLSCPIPSWIGENLQQLKILSLRANQFFGSVPLGLCYLWQIHLFDLSRNNLSGEIPKCLGNITTMKEREINTKGIVRGRKITSRETYFNIYESNVLFTWKGQEQVFFNPDVFLKSIDLSSNNLKGEIPREIGYLLGLVSLNLARNNLHGEIPSEFGNLTGLDFLDLSRNHLSGQIPFSLSKIDGLGVLNLSNNDLGGRIPREGHLQTFDASSFEGNLDLCGEPLSKSCPGDQTTTKPQEPTVHGYID</sequence>
<evidence type="ECO:0000256" key="7">
    <source>
        <dbReference type="ARBA" id="ARBA00022737"/>
    </source>
</evidence>
<evidence type="ECO:0000313" key="14">
    <source>
        <dbReference type="EMBL" id="KAL2334844.1"/>
    </source>
</evidence>
<dbReference type="FunFam" id="3.80.10.10:FF:000041">
    <property type="entry name" value="LRR receptor-like serine/threonine-protein kinase ERECTA"/>
    <property type="match status" value="2"/>
</dbReference>
<evidence type="ECO:0000256" key="1">
    <source>
        <dbReference type="ARBA" id="ARBA00004251"/>
    </source>
</evidence>
<dbReference type="InterPro" id="IPR032675">
    <property type="entry name" value="LRR_dom_sf"/>
</dbReference>
<keyword evidence="5" id="KW-0812">Transmembrane</keyword>
<dbReference type="PROSITE" id="PS51450">
    <property type="entry name" value="LRR"/>
    <property type="match status" value="1"/>
</dbReference>
<dbReference type="PANTHER" id="PTHR48063:SF98">
    <property type="entry name" value="LRR RECEPTOR-LIKE SERINE_THREONINE-PROTEIN KINASE FLS2"/>
    <property type="match status" value="1"/>
</dbReference>
<dbReference type="InterPro" id="IPR003591">
    <property type="entry name" value="Leu-rich_rpt_typical-subtyp"/>
</dbReference>
<dbReference type="Pfam" id="PF13516">
    <property type="entry name" value="LRR_6"/>
    <property type="match status" value="2"/>
</dbReference>
<dbReference type="SUPFAM" id="SSF52047">
    <property type="entry name" value="RNI-like"/>
    <property type="match status" value="1"/>
</dbReference>
<keyword evidence="9" id="KW-0472">Membrane</keyword>
<dbReference type="InterPro" id="IPR001611">
    <property type="entry name" value="Leu-rich_rpt"/>
</dbReference>
<evidence type="ECO:0000256" key="2">
    <source>
        <dbReference type="ARBA" id="ARBA00009592"/>
    </source>
</evidence>
<dbReference type="Gene3D" id="3.80.10.10">
    <property type="entry name" value="Ribonuclease Inhibitor"/>
    <property type="match status" value="6"/>
</dbReference>